<dbReference type="EMBL" id="LXQA010044904">
    <property type="protein sequence ID" value="MCI00991.1"/>
    <property type="molecule type" value="Genomic_DNA"/>
</dbReference>
<dbReference type="GO" id="GO:0046576">
    <property type="term" value="F:rhamnogalacturonan alpha-L-rhamnopyranosyl-(1-&gt;4)-alpha-D-galactopyranosyluronide lyase activity"/>
    <property type="evidence" value="ECO:0007669"/>
    <property type="project" value="UniProtKB-ARBA"/>
</dbReference>
<comment type="caution">
    <text evidence="9">The sequence shown here is derived from an EMBL/GenBank/DDBJ whole genome shotgun (WGS) entry which is preliminary data.</text>
</comment>
<evidence type="ECO:0000256" key="5">
    <source>
        <dbReference type="ARBA" id="ARBA00023157"/>
    </source>
</evidence>
<keyword evidence="7 8" id="KW-0326">Glycosidase</keyword>
<evidence type="ECO:0000256" key="1">
    <source>
        <dbReference type="ARBA" id="ARBA00004191"/>
    </source>
</evidence>
<evidence type="ECO:0000256" key="4">
    <source>
        <dbReference type="ARBA" id="ARBA00022801"/>
    </source>
</evidence>
<keyword evidence="4 8" id="KW-0378">Hydrolase</keyword>
<dbReference type="Pfam" id="PF00295">
    <property type="entry name" value="Glyco_hydro_28"/>
    <property type="match status" value="1"/>
</dbReference>
<protein>
    <submittedName>
        <fullName evidence="9">Putative polygalacturonase</fullName>
    </submittedName>
</protein>
<accession>A0A392NMB4</accession>
<organism evidence="9 10">
    <name type="scientific">Trifolium medium</name>
    <dbReference type="NCBI Taxonomy" id="97028"/>
    <lineage>
        <taxon>Eukaryota</taxon>
        <taxon>Viridiplantae</taxon>
        <taxon>Streptophyta</taxon>
        <taxon>Embryophyta</taxon>
        <taxon>Tracheophyta</taxon>
        <taxon>Spermatophyta</taxon>
        <taxon>Magnoliopsida</taxon>
        <taxon>eudicotyledons</taxon>
        <taxon>Gunneridae</taxon>
        <taxon>Pentapetalae</taxon>
        <taxon>rosids</taxon>
        <taxon>fabids</taxon>
        <taxon>Fabales</taxon>
        <taxon>Fabaceae</taxon>
        <taxon>Papilionoideae</taxon>
        <taxon>50 kb inversion clade</taxon>
        <taxon>NPAAA clade</taxon>
        <taxon>Hologalegina</taxon>
        <taxon>IRL clade</taxon>
        <taxon>Trifolieae</taxon>
        <taxon>Trifolium</taxon>
    </lineage>
</organism>
<dbReference type="SUPFAM" id="SSF51126">
    <property type="entry name" value="Pectin lyase-like"/>
    <property type="match status" value="1"/>
</dbReference>
<dbReference type="Gene3D" id="2.160.20.10">
    <property type="entry name" value="Single-stranded right-handed beta-helix, Pectin lyase-like"/>
    <property type="match status" value="1"/>
</dbReference>
<dbReference type="InterPro" id="IPR011050">
    <property type="entry name" value="Pectin_lyase_fold/virulence"/>
</dbReference>
<dbReference type="PANTHER" id="PTHR31736">
    <property type="match status" value="1"/>
</dbReference>
<comment type="similarity">
    <text evidence="2 8">Belongs to the glycosyl hydrolase 28 family.</text>
</comment>
<dbReference type="PANTHER" id="PTHR31736:SF19">
    <property type="entry name" value="PECTIN LYASE SUPERFAMILY PROTEIN-RELATED"/>
    <property type="match status" value="1"/>
</dbReference>
<keyword evidence="3" id="KW-0964">Secreted</keyword>
<evidence type="ECO:0000256" key="6">
    <source>
        <dbReference type="ARBA" id="ARBA00023180"/>
    </source>
</evidence>
<proteinExistence type="inferred from homology"/>
<keyword evidence="5" id="KW-1015">Disulfide bond</keyword>
<evidence type="ECO:0000256" key="8">
    <source>
        <dbReference type="RuleBase" id="RU361169"/>
    </source>
</evidence>
<reference evidence="9 10" key="1">
    <citation type="journal article" date="2018" name="Front. Plant Sci.">
        <title>Red Clover (Trifolium pratense) and Zigzag Clover (T. medium) - A Picture of Genomic Similarities and Differences.</title>
        <authorList>
            <person name="Dluhosova J."/>
            <person name="Istvanek J."/>
            <person name="Nedelnik J."/>
            <person name="Repkova J."/>
        </authorList>
    </citation>
    <scope>NUCLEOTIDE SEQUENCE [LARGE SCALE GENOMIC DNA]</scope>
    <source>
        <strain evidence="10">cv. 10/8</strain>
        <tissue evidence="9">Leaf</tissue>
    </source>
</reference>
<evidence type="ECO:0000313" key="10">
    <source>
        <dbReference type="Proteomes" id="UP000265520"/>
    </source>
</evidence>
<dbReference type="GO" id="GO:0005975">
    <property type="term" value="P:carbohydrate metabolic process"/>
    <property type="evidence" value="ECO:0007669"/>
    <property type="project" value="InterPro"/>
</dbReference>
<evidence type="ECO:0000256" key="3">
    <source>
        <dbReference type="ARBA" id="ARBA00022512"/>
    </source>
</evidence>
<keyword evidence="6" id="KW-0325">Glycoprotein</keyword>
<dbReference type="InterPro" id="IPR000743">
    <property type="entry name" value="Glyco_hydro_28"/>
</dbReference>
<dbReference type="Proteomes" id="UP000265520">
    <property type="component" value="Unassembled WGS sequence"/>
</dbReference>
<evidence type="ECO:0000256" key="7">
    <source>
        <dbReference type="ARBA" id="ARBA00023295"/>
    </source>
</evidence>
<keyword evidence="10" id="KW-1185">Reference proteome</keyword>
<evidence type="ECO:0000313" key="9">
    <source>
        <dbReference type="EMBL" id="MCI00991.1"/>
    </source>
</evidence>
<comment type="subcellular location">
    <subcellularLocation>
        <location evidence="1">Secreted</location>
        <location evidence="1">Cell wall</location>
    </subcellularLocation>
</comment>
<dbReference type="InterPro" id="IPR012334">
    <property type="entry name" value="Pectin_lyas_fold"/>
</dbReference>
<sequence>MRTPEKDQALKISDVTFSNIHGTGSGDHAIVLDCAKIGCDNITLQDIKITSVDPKKPSSAICNNVKGKSNNVSPALPCLH</sequence>
<name>A0A392NMB4_9FABA</name>
<dbReference type="GO" id="GO:0004650">
    <property type="term" value="F:polygalacturonase activity"/>
    <property type="evidence" value="ECO:0007669"/>
    <property type="project" value="InterPro"/>
</dbReference>
<dbReference type="AlphaFoldDB" id="A0A392NMB4"/>
<evidence type="ECO:0000256" key="2">
    <source>
        <dbReference type="ARBA" id="ARBA00008834"/>
    </source>
</evidence>
<keyword evidence="3" id="KW-0134">Cell wall</keyword>